<comment type="caution">
    <text evidence="3">The sequence shown here is derived from an EMBL/GenBank/DDBJ whole genome shotgun (WGS) entry which is preliminary data.</text>
</comment>
<protein>
    <submittedName>
        <fullName evidence="3">Arylesterase</fullName>
    </submittedName>
</protein>
<evidence type="ECO:0000313" key="3">
    <source>
        <dbReference type="EMBL" id="GJC86496.1"/>
    </source>
</evidence>
<evidence type="ECO:0000259" key="2">
    <source>
        <dbReference type="Pfam" id="PF07859"/>
    </source>
</evidence>
<dbReference type="InterPro" id="IPR050300">
    <property type="entry name" value="GDXG_lipolytic_enzyme"/>
</dbReference>
<dbReference type="Gene3D" id="3.40.50.1820">
    <property type="entry name" value="alpha/beta hydrolase"/>
    <property type="match status" value="1"/>
</dbReference>
<sequence>MEQTVVQQPQVTTGPGYSLTYSLYLHSLSWVLRKVVTLNTGSGALFDKTLTVTTPGLGEGHVRVSVCLPKGFDDSRTRMPLLLVAEGGGFILGQPSDGEHIDRRLSDRTGAVVVSVDYAKSPRYPYPHALLQLHEVLCWACGRGAAETLGVAIDPSRVAIMGNSAGGNLTAALTLLLSFTSGPCAGFRKALPNNFRQSAQVFIYPSTSCGRPYRDRFTDSEPEVQAESLPVWVAGMMEAAYLPPYIDKEQIFISPLETPVGLLGSLRPPPTLCLTAGKDCLKFEAQAYTKKLREAGVEVTEHEYPGVVHGFSHHKGKYFEEVEDCWRRVEEFLLTQFSRSR</sequence>
<dbReference type="PANTHER" id="PTHR48081:SF8">
    <property type="entry name" value="ALPHA_BETA HYDROLASE FOLD-3 DOMAIN-CONTAINING PROTEIN-RELATED"/>
    <property type="match status" value="1"/>
</dbReference>
<keyword evidence="1" id="KW-0378">Hydrolase</keyword>
<proteinExistence type="predicted"/>
<keyword evidence="4" id="KW-1185">Reference proteome</keyword>
<dbReference type="EMBL" id="BPPX01000022">
    <property type="protein sequence ID" value="GJC86496.1"/>
    <property type="molecule type" value="Genomic_DNA"/>
</dbReference>
<dbReference type="InterPro" id="IPR029058">
    <property type="entry name" value="AB_hydrolase_fold"/>
</dbReference>
<reference evidence="3 4" key="1">
    <citation type="submission" date="2021-07" db="EMBL/GenBank/DDBJ databases">
        <title>Genome data of Colletotrichum spaethianum.</title>
        <authorList>
            <person name="Utami Y.D."/>
            <person name="Hiruma K."/>
        </authorList>
    </citation>
    <scope>NUCLEOTIDE SEQUENCE [LARGE SCALE GENOMIC DNA]</scope>
    <source>
        <strain evidence="3 4">MAFF 242679</strain>
    </source>
</reference>
<feature type="domain" description="Alpha/beta hydrolase fold-3" evidence="2">
    <location>
        <begin position="86"/>
        <end position="311"/>
    </location>
</feature>
<dbReference type="GO" id="GO:0016787">
    <property type="term" value="F:hydrolase activity"/>
    <property type="evidence" value="ECO:0007669"/>
    <property type="project" value="UniProtKB-KW"/>
</dbReference>
<dbReference type="Pfam" id="PF07859">
    <property type="entry name" value="Abhydrolase_3"/>
    <property type="match status" value="1"/>
</dbReference>
<accession>A0AA37GU98</accession>
<dbReference type="PANTHER" id="PTHR48081">
    <property type="entry name" value="AB HYDROLASE SUPERFAMILY PROTEIN C4A8.06C"/>
    <property type="match status" value="1"/>
</dbReference>
<dbReference type="SUPFAM" id="SSF53474">
    <property type="entry name" value="alpha/beta-Hydrolases"/>
    <property type="match status" value="1"/>
</dbReference>
<evidence type="ECO:0000313" key="4">
    <source>
        <dbReference type="Proteomes" id="UP001055172"/>
    </source>
</evidence>
<dbReference type="AlphaFoldDB" id="A0AA37GU98"/>
<gene>
    <name evidence="3" type="ORF">ColLi_09334</name>
</gene>
<name>A0AA37GU98_9PEZI</name>
<dbReference type="Proteomes" id="UP001055172">
    <property type="component" value="Unassembled WGS sequence"/>
</dbReference>
<evidence type="ECO:0000256" key="1">
    <source>
        <dbReference type="ARBA" id="ARBA00022801"/>
    </source>
</evidence>
<organism evidence="3 4">
    <name type="scientific">Colletotrichum liriopes</name>
    <dbReference type="NCBI Taxonomy" id="708192"/>
    <lineage>
        <taxon>Eukaryota</taxon>
        <taxon>Fungi</taxon>
        <taxon>Dikarya</taxon>
        <taxon>Ascomycota</taxon>
        <taxon>Pezizomycotina</taxon>
        <taxon>Sordariomycetes</taxon>
        <taxon>Hypocreomycetidae</taxon>
        <taxon>Glomerellales</taxon>
        <taxon>Glomerellaceae</taxon>
        <taxon>Colletotrichum</taxon>
        <taxon>Colletotrichum spaethianum species complex</taxon>
    </lineage>
</organism>
<dbReference type="InterPro" id="IPR013094">
    <property type="entry name" value="AB_hydrolase_3"/>
</dbReference>